<dbReference type="Pfam" id="PF07727">
    <property type="entry name" value="RVT_2"/>
    <property type="match status" value="1"/>
</dbReference>
<accession>A0A5N6M8C4</accession>
<evidence type="ECO:0000313" key="3">
    <source>
        <dbReference type="Proteomes" id="UP000326396"/>
    </source>
</evidence>
<name>A0A5N6M8C4_9ASTR</name>
<comment type="caution">
    <text evidence="2">The sequence shown here is derived from an EMBL/GenBank/DDBJ whole genome shotgun (WGS) entry which is preliminary data.</text>
</comment>
<keyword evidence="3" id="KW-1185">Reference proteome</keyword>
<dbReference type="Proteomes" id="UP000326396">
    <property type="component" value="Linkage Group LG6"/>
</dbReference>
<dbReference type="AlphaFoldDB" id="A0A5N6M8C4"/>
<protein>
    <recommendedName>
        <fullName evidence="1">Reverse transcriptase Ty1/copia-type domain-containing protein</fullName>
    </recommendedName>
</protein>
<dbReference type="EMBL" id="SZYD01000016">
    <property type="protein sequence ID" value="KAD3336895.1"/>
    <property type="molecule type" value="Genomic_DNA"/>
</dbReference>
<proteinExistence type="predicted"/>
<dbReference type="InterPro" id="IPR043502">
    <property type="entry name" value="DNA/RNA_pol_sf"/>
</dbReference>
<evidence type="ECO:0000259" key="1">
    <source>
        <dbReference type="Pfam" id="PF07727"/>
    </source>
</evidence>
<gene>
    <name evidence="2" type="ORF">E3N88_32414</name>
</gene>
<dbReference type="SUPFAM" id="SSF56672">
    <property type="entry name" value="DNA/RNA polymerases"/>
    <property type="match status" value="1"/>
</dbReference>
<reference evidence="2 3" key="1">
    <citation type="submission" date="2019-05" db="EMBL/GenBank/DDBJ databases">
        <title>Mikania micrantha, genome provides insights into the molecular mechanism of rapid growth.</title>
        <authorList>
            <person name="Liu B."/>
        </authorList>
    </citation>
    <scope>NUCLEOTIDE SEQUENCE [LARGE SCALE GENOMIC DNA]</scope>
    <source>
        <strain evidence="2">NLD-2019</strain>
        <tissue evidence="2">Leaf</tissue>
    </source>
</reference>
<evidence type="ECO:0000313" key="2">
    <source>
        <dbReference type="EMBL" id="KAD3336895.1"/>
    </source>
</evidence>
<feature type="domain" description="Reverse transcriptase Ty1/copia-type" evidence="1">
    <location>
        <begin position="2"/>
        <end position="137"/>
    </location>
</feature>
<dbReference type="InterPro" id="IPR013103">
    <property type="entry name" value="RVT_2"/>
</dbReference>
<organism evidence="2 3">
    <name type="scientific">Mikania micrantha</name>
    <name type="common">bitter vine</name>
    <dbReference type="NCBI Taxonomy" id="192012"/>
    <lineage>
        <taxon>Eukaryota</taxon>
        <taxon>Viridiplantae</taxon>
        <taxon>Streptophyta</taxon>
        <taxon>Embryophyta</taxon>
        <taxon>Tracheophyta</taxon>
        <taxon>Spermatophyta</taxon>
        <taxon>Magnoliopsida</taxon>
        <taxon>eudicotyledons</taxon>
        <taxon>Gunneridae</taxon>
        <taxon>Pentapetalae</taxon>
        <taxon>asterids</taxon>
        <taxon>campanulids</taxon>
        <taxon>Asterales</taxon>
        <taxon>Asteraceae</taxon>
        <taxon>Asteroideae</taxon>
        <taxon>Heliantheae alliance</taxon>
        <taxon>Eupatorieae</taxon>
        <taxon>Mikania</taxon>
    </lineage>
</organism>
<dbReference type="OrthoDB" id="1740642at2759"/>
<sequence length="235" mass="26909">MNFTVYQIDVMTTFLYGDVKEEIFVSQPPGFADSHHPQHVYKLDKALYGLHQAPRAWYATLTEYIQSHGYVHGAIDQTLFRKQVDDELILAQIYVDDIIFGLNNDKLCKDFEQIMGKKFEMSSLGEMIFFLGLQTQYRSMIGSLMYLNASRPDIMFVALMEVVTLTENLYLEDANFWGTGSSHGNVKNNILSQLQLLKLNTLLHYLADLSLIEFMDGYGVSKPNGVSLQDFWCVD</sequence>